<evidence type="ECO:0000313" key="3">
    <source>
        <dbReference type="EMBL" id="SDP06536.1"/>
    </source>
</evidence>
<name>A0A1H0PPN1_9PSED</name>
<reference evidence="4" key="1">
    <citation type="submission" date="2016-10" db="EMBL/GenBank/DDBJ databases">
        <authorList>
            <person name="Varghese N."/>
            <person name="Submissions S."/>
        </authorList>
    </citation>
    <scope>NUCLEOTIDE SEQUENCE [LARGE SCALE GENOMIC DNA]</scope>
    <source>
        <strain evidence="4">JCM 21621</strain>
    </source>
</reference>
<sequence length="130" mass="14070">MLLRPTLFMTGMLLAVPLFAAPAPTGCAARQAAIEGKLEAARAQGNANKVAGLQTALEESRAHCTDAGLVQERTQRVLDAEKEVAEREKDLRKAMNTGDAEKLEKRRSKLAEARTELDQAKRELSGETAP</sequence>
<evidence type="ECO:0000256" key="2">
    <source>
        <dbReference type="SAM" id="SignalP"/>
    </source>
</evidence>
<keyword evidence="4" id="KW-1185">Reference proteome</keyword>
<feature type="chain" id="PRO_5017303653" description="DUF1090 domain-containing protein" evidence="2">
    <location>
        <begin position="21"/>
        <end position="130"/>
    </location>
</feature>
<gene>
    <name evidence="3" type="ORF">SAMN05216193_12138</name>
</gene>
<dbReference type="EMBL" id="FNIJ01000021">
    <property type="protein sequence ID" value="SDP06536.1"/>
    <property type="molecule type" value="Genomic_DNA"/>
</dbReference>
<keyword evidence="2" id="KW-0732">Signal</keyword>
<dbReference type="Pfam" id="PF06476">
    <property type="entry name" value="DUF1090"/>
    <property type="match status" value="1"/>
</dbReference>
<evidence type="ECO:0000256" key="1">
    <source>
        <dbReference type="SAM" id="MobiDB-lite"/>
    </source>
</evidence>
<dbReference type="RefSeq" id="WP_084314501.1">
    <property type="nucleotide sequence ID" value="NZ_FNIJ01000021.1"/>
</dbReference>
<dbReference type="InterPro" id="IPR009468">
    <property type="entry name" value="DUF1090"/>
</dbReference>
<protein>
    <recommendedName>
        <fullName evidence="5">DUF1090 domain-containing protein</fullName>
    </recommendedName>
</protein>
<dbReference type="Proteomes" id="UP000242957">
    <property type="component" value="Unassembled WGS sequence"/>
</dbReference>
<evidence type="ECO:0000313" key="4">
    <source>
        <dbReference type="Proteomes" id="UP000242957"/>
    </source>
</evidence>
<organism evidence="3 4">
    <name type="scientific">Pseudomonas jinjuensis</name>
    <dbReference type="NCBI Taxonomy" id="198616"/>
    <lineage>
        <taxon>Bacteria</taxon>
        <taxon>Pseudomonadati</taxon>
        <taxon>Pseudomonadota</taxon>
        <taxon>Gammaproteobacteria</taxon>
        <taxon>Pseudomonadales</taxon>
        <taxon>Pseudomonadaceae</taxon>
        <taxon>Pseudomonas</taxon>
    </lineage>
</organism>
<proteinExistence type="predicted"/>
<feature type="region of interest" description="Disordered" evidence="1">
    <location>
        <begin position="85"/>
        <end position="130"/>
    </location>
</feature>
<feature type="signal peptide" evidence="2">
    <location>
        <begin position="1"/>
        <end position="20"/>
    </location>
</feature>
<dbReference type="OrthoDB" id="5956716at2"/>
<evidence type="ECO:0008006" key="5">
    <source>
        <dbReference type="Google" id="ProtNLM"/>
    </source>
</evidence>
<dbReference type="STRING" id="198616.SAMN05216193_12138"/>
<accession>A0A1H0PPN1</accession>
<dbReference type="AlphaFoldDB" id="A0A1H0PPN1"/>